<dbReference type="AlphaFoldDB" id="A0A8H8P5B9"/>
<evidence type="ECO:0000313" key="4">
    <source>
        <dbReference type="EMBL" id="QRW25525.1"/>
    </source>
</evidence>
<dbReference type="RefSeq" id="XP_043185762.1">
    <property type="nucleotide sequence ID" value="XM_043327290.1"/>
</dbReference>
<dbReference type="GO" id="GO:0052689">
    <property type="term" value="F:carboxylic ester hydrolase activity"/>
    <property type="evidence" value="ECO:0007669"/>
    <property type="project" value="UniProtKB-ARBA"/>
</dbReference>
<dbReference type="EMBL" id="CP059670">
    <property type="protein sequence ID" value="QRW25525.1"/>
    <property type="molecule type" value="Genomic_DNA"/>
</dbReference>
<reference evidence="4" key="1">
    <citation type="submission" date="2020-05" db="EMBL/GenBank/DDBJ databases">
        <title>Evolutionary and genomic comparisons of hybrid uninucleate and nonhybrid Rhizoctonia fungi.</title>
        <authorList>
            <person name="Li C."/>
            <person name="Chen X."/>
        </authorList>
    </citation>
    <scope>NUCLEOTIDE SEQUENCE</scope>
    <source>
        <strain evidence="4">AG-1 IA</strain>
    </source>
</reference>
<dbReference type="Gene3D" id="3.40.50.1820">
    <property type="entry name" value="alpha/beta hydrolase"/>
    <property type="match status" value="2"/>
</dbReference>
<keyword evidence="3" id="KW-1133">Transmembrane helix</keyword>
<dbReference type="PANTHER" id="PTHR33630">
    <property type="entry name" value="CUTINASE RV1984C-RELATED-RELATED"/>
    <property type="match status" value="1"/>
</dbReference>
<evidence type="ECO:0000256" key="1">
    <source>
        <dbReference type="ARBA" id="ARBA00022801"/>
    </source>
</evidence>
<dbReference type="InterPro" id="IPR000675">
    <property type="entry name" value="Cutinase/axe"/>
</dbReference>
<evidence type="ECO:0000256" key="2">
    <source>
        <dbReference type="ARBA" id="ARBA00023157"/>
    </source>
</evidence>
<dbReference type="Pfam" id="PF01083">
    <property type="entry name" value="Cutinase"/>
    <property type="match status" value="1"/>
</dbReference>
<dbReference type="PANTHER" id="PTHR33630:SF9">
    <property type="entry name" value="CUTINASE 4"/>
    <property type="match status" value="1"/>
</dbReference>
<evidence type="ECO:0000313" key="5">
    <source>
        <dbReference type="Proteomes" id="UP000650533"/>
    </source>
</evidence>
<dbReference type="GeneID" id="67029753"/>
<keyword evidence="1" id="KW-0378">Hydrolase</keyword>
<keyword evidence="3" id="KW-0812">Transmembrane</keyword>
<name>A0A8H8P5B9_9AGAM</name>
<evidence type="ECO:0000256" key="3">
    <source>
        <dbReference type="SAM" id="Phobius"/>
    </source>
</evidence>
<keyword evidence="2" id="KW-1015">Disulfide bond</keyword>
<keyword evidence="3" id="KW-0472">Membrane</keyword>
<dbReference type="InterPro" id="IPR029058">
    <property type="entry name" value="AB_hydrolase_fold"/>
</dbReference>
<proteinExistence type="predicted"/>
<protein>
    <submittedName>
        <fullName evidence="4">Cutinase</fullName>
    </submittedName>
</protein>
<dbReference type="SUPFAM" id="SSF53474">
    <property type="entry name" value="alpha/beta-Hydrolases"/>
    <property type="match status" value="1"/>
</dbReference>
<dbReference type="Proteomes" id="UP000650533">
    <property type="component" value="Chromosome 13"/>
</dbReference>
<sequence length="329" mass="34551">MNCVVQQLPTNSCYSVNPVGMIYAPGAGSLLGHSSSLSDCGEAESTHSRHERRRHCNMFVKYLIAPLAIAVSVLGAPVELEARQSCSPLQLVHVAGTTEIGLGIVGTPLALALASSGATTKSITYDTTAEYIVTVAAGAAITEAYLRLQSIACPNQRFVLSGYSKAVGLLLSPSRMTLPLNTLSTVAAGAAITEAYLRLQSIACPNQRFVLSGYSKGALVLHKLDLSSTIKSKIASILVFGDPARNINSPWPINNPSVDLSPKDGSSSSQNIASFCNTGDLFCAIPGYSLPAHFGRTPPTEASVLPQHLPRLGREVATLGFGLKLKSTI</sequence>
<dbReference type="KEGG" id="rsx:RhiXN_07474"/>
<dbReference type="SMART" id="SM01110">
    <property type="entry name" value="Cutinase"/>
    <property type="match status" value="1"/>
</dbReference>
<organism evidence="4 5">
    <name type="scientific">Rhizoctonia solani</name>
    <dbReference type="NCBI Taxonomy" id="456999"/>
    <lineage>
        <taxon>Eukaryota</taxon>
        <taxon>Fungi</taxon>
        <taxon>Dikarya</taxon>
        <taxon>Basidiomycota</taxon>
        <taxon>Agaricomycotina</taxon>
        <taxon>Agaricomycetes</taxon>
        <taxon>Cantharellales</taxon>
        <taxon>Ceratobasidiaceae</taxon>
        <taxon>Rhizoctonia</taxon>
    </lineage>
</organism>
<gene>
    <name evidence="4" type="ORF">RhiXN_07474</name>
</gene>
<accession>A0A8H8P5B9</accession>
<feature type="transmembrane region" description="Helical" evidence="3">
    <location>
        <begin position="59"/>
        <end position="78"/>
    </location>
</feature>